<proteinExistence type="predicted"/>
<dbReference type="Pfam" id="PF01370">
    <property type="entry name" value="Epimerase"/>
    <property type="match status" value="1"/>
</dbReference>
<dbReference type="CDD" id="cd05271">
    <property type="entry name" value="NDUFA9_like_SDR_a"/>
    <property type="match status" value="1"/>
</dbReference>
<reference evidence="2 3" key="1">
    <citation type="submission" date="2020-08" db="EMBL/GenBank/DDBJ databases">
        <title>Genomic Encyclopedia of Type Strains, Phase IV (KMG-IV): sequencing the most valuable type-strain genomes for metagenomic binning, comparative biology and taxonomic classification.</title>
        <authorList>
            <person name="Goeker M."/>
        </authorList>
    </citation>
    <scope>NUCLEOTIDE SEQUENCE [LARGE SCALE GENOMIC DNA]</scope>
    <source>
        <strain evidence="2 3">DSM 28760</strain>
    </source>
</reference>
<evidence type="ECO:0000259" key="1">
    <source>
        <dbReference type="Pfam" id="PF01370"/>
    </source>
</evidence>
<dbReference type="EC" id="1.6.99.3" evidence="2"/>
<dbReference type="Proteomes" id="UP000537592">
    <property type="component" value="Unassembled WGS sequence"/>
</dbReference>
<dbReference type="InterPro" id="IPR036291">
    <property type="entry name" value="NAD(P)-bd_dom_sf"/>
</dbReference>
<feature type="domain" description="NAD-dependent epimerase/dehydratase" evidence="1">
    <location>
        <begin position="12"/>
        <end position="219"/>
    </location>
</feature>
<protein>
    <submittedName>
        <fullName evidence="2">NADH dehydrogenase</fullName>
        <ecNumber evidence="2">1.6.99.3</ecNumber>
    </submittedName>
</protein>
<dbReference type="AlphaFoldDB" id="A0A7W5Z4N4"/>
<dbReference type="PANTHER" id="PTHR12126:SF11">
    <property type="entry name" value="NADH DEHYDROGENASE [UBIQUINONE] 1 ALPHA SUBCOMPLEX SUBUNIT 9, MITOCHONDRIAL"/>
    <property type="match status" value="1"/>
</dbReference>
<dbReference type="GO" id="GO:0044877">
    <property type="term" value="F:protein-containing complex binding"/>
    <property type="evidence" value="ECO:0007669"/>
    <property type="project" value="TreeGrafter"/>
</dbReference>
<name>A0A7W5Z4N4_9HYPH</name>
<dbReference type="InterPro" id="IPR051207">
    <property type="entry name" value="ComplexI_NDUFA9_subunit"/>
</dbReference>
<dbReference type="EMBL" id="JACICC010000003">
    <property type="protein sequence ID" value="MBB3809657.1"/>
    <property type="molecule type" value="Genomic_DNA"/>
</dbReference>
<sequence length="332" mass="35294">MAEVMLRSAELVTVFGGSGFLGRHVVRALAQRGYRVRVAVRRPDLAGHLQPLGVVGQIAPVQANVRFAESVKRAVEGSDVVINLVGILQQIGRQNFKAVQEDGARVVAEAAAAHGVRLVHVSAIGADKNSNSLYARTKALGEEAVFSAAPDAVVFRPSIIFGRGDGFFTRFAALARALPVLPIVGAQTRFQPVYAVDVAEAIARAVDGAVAGGKIYEIGGPQVQTLRQLVTHVQAVTGRQRPVISLPFGVARVQAGIIEFLDKLTLGLLPDALVVTPDQVKLLALDNVVSAEAIAEGRTLEGLGIAPSAYEAIVADYLWRFRKSGQFTEVRI</sequence>
<dbReference type="GO" id="GO:0016491">
    <property type="term" value="F:oxidoreductase activity"/>
    <property type="evidence" value="ECO:0007669"/>
    <property type="project" value="UniProtKB-KW"/>
</dbReference>
<keyword evidence="3" id="KW-1185">Reference proteome</keyword>
<organism evidence="2 3">
    <name type="scientific">Pseudochelatococcus contaminans</name>
    <dbReference type="NCBI Taxonomy" id="1538103"/>
    <lineage>
        <taxon>Bacteria</taxon>
        <taxon>Pseudomonadati</taxon>
        <taxon>Pseudomonadota</taxon>
        <taxon>Alphaproteobacteria</taxon>
        <taxon>Hyphomicrobiales</taxon>
        <taxon>Chelatococcaceae</taxon>
        <taxon>Pseudochelatococcus</taxon>
    </lineage>
</organism>
<dbReference type="RefSeq" id="WP_183751912.1">
    <property type="nucleotide sequence ID" value="NZ_JACICC010000003.1"/>
</dbReference>
<evidence type="ECO:0000313" key="3">
    <source>
        <dbReference type="Proteomes" id="UP000537592"/>
    </source>
</evidence>
<dbReference type="InterPro" id="IPR001509">
    <property type="entry name" value="Epimerase_deHydtase"/>
</dbReference>
<accession>A0A7W5Z4N4</accession>
<dbReference type="FunFam" id="3.40.50.720:FF:000702">
    <property type="entry name" value="NADH dehydrogenase (Ubiquinone)"/>
    <property type="match status" value="1"/>
</dbReference>
<dbReference type="SUPFAM" id="SSF51735">
    <property type="entry name" value="NAD(P)-binding Rossmann-fold domains"/>
    <property type="match status" value="1"/>
</dbReference>
<dbReference type="PANTHER" id="PTHR12126">
    <property type="entry name" value="NADH-UBIQUINONE OXIDOREDUCTASE 39 KDA SUBUNIT-RELATED"/>
    <property type="match status" value="1"/>
</dbReference>
<evidence type="ECO:0000313" key="2">
    <source>
        <dbReference type="EMBL" id="MBB3809657.1"/>
    </source>
</evidence>
<comment type="caution">
    <text evidence="2">The sequence shown here is derived from an EMBL/GenBank/DDBJ whole genome shotgun (WGS) entry which is preliminary data.</text>
</comment>
<dbReference type="Gene3D" id="3.40.50.720">
    <property type="entry name" value="NAD(P)-binding Rossmann-like Domain"/>
    <property type="match status" value="1"/>
</dbReference>
<keyword evidence="2" id="KW-0560">Oxidoreductase</keyword>
<gene>
    <name evidence="2" type="ORF">FHS81_001739</name>
</gene>